<evidence type="ECO:0000256" key="1">
    <source>
        <dbReference type="SAM" id="Phobius"/>
    </source>
</evidence>
<accession>A0A919H590</accession>
<dbReference type="EMBL" id="BNEE01000006">
    <property type="protein sequence ID" value="GHI86933.1"/>
    <property type="molecule type" value="Genomic_DNA"/>
</dbReference>
<keyword evidence="1" id="KW-1133">Transmembrane helix</keyword>
<protein>
    <submittedName>
        <fullName evidence="2">Uncharacterized protein</fullName>
    </submittedName>
</protein>
<keyword evidence="3" id="KW-1185">Reference proteome</keyword>
<proteinExistence type="predicted"/>
<reference evidence="2" key="1">
    <citation type="submission" date="2020-09" db="EMBL/GenBank/DDBJ databases">
        <title>Whole genome shotgun sequence of Streptomyces xanthophaeus NBRC 12829.</title>
        <authorList>
            <person name="Komaki H."/>
            <person name="Tamura T."/>
        </authorList>
    </citation>
    <scope>NUCLEOTIDE SEQUENCE</scope>
    <source>
        <strain evidence="2">NBRC 12829</strain>
    </source>
</reference>
<dbReference type="Proteomes" id="UP000600026">
    <property type="component" value="Unassembled WGS sequence"/>
</dbReference>
<sequence length="58" mass="6178">MLPRIITIAVAFTVLVLVNRFLIDPYWGELVATAVVAGAMTYVLGKVDARKEAEAGGS</sequence>
<keyword evidence="1" id="KW-0812">Transmembrane</keyword>
<feature type="transmembrane region" description="Helical" evidence="1">
    <location>
        <begin position="30"/>
        <end position="49"/>
    </location>
</feature>
<keyword evidence="1" id="KW-0472">Membrane</keyword>
<comment type="caution">
    <text evidence="2">The sequence shown here is derived from an EMBL/GenBank/DDBJ whole genome shotgun (WGS) entry which is preliminary data.</text>
</comment>
<dbReference type="RefSeq" id="WP_157853215.1">
    <property type="nucleotide sequence ID" value="NZ_BNEE01000006.1"/>
</dbReference>
<gene>
    <name evidence="2" type="ORF">Sxan_42970</name>
</gene>
<name>A0A919H590_9ACTN</name>
<evidence type="ECO:0000313" key="3">
    <source>
        <dbReference type="Proteomes" id="UP000600026"/>
    </source>
</evidence>
<organism evidence="2 3">
    <name type="scientific">Streptomyces xanthophaeus</name>
    <dbReference type="NCBI Taxonomy" id="67385"/>
    <lineage>
        <taxon>Bacteria</taxon>
        <taxon>Bacillati</taxon>
        <taxon>Actinomycetota</taxon>
        <taxon>Actinomycetes</taxon>
        <taxon>Kitasatosporales</taxon>
        <taxon>Streptomycetaceae</taxon>
        <taxon>Streptomyces</taxon>
    </lineage>
</organism>
<dbReference type="AlphaFoldDB" id="A0A919H590"/>
<evidence type="ECO:0000313" key="2">
    <source>
        <dbReference type="EMBL" id="GHI86933.1"/>
    </source>
</evidence>